<keyword evidence="2" id="KW-0472">Membrane</keyword>
<dbReference type="RefSeq" id="XP_003573769.1">
    <property type="nucleotide sequence ID" value="XM_003573721.4"/>
</dbReference>
<dbReference type="Gramene" id="KQJ93048">
    <property type="protein sequence ID" value="KQJ93048"/>
    <property type="gene ID" value="BRADI_3g02420v3"/>
</dbReference>
<dbReference type="PANTHER" id="PTHR37385:SF2">
    <property type="entry name" value="PROTEIN LPA2"/>
    <property type="match status" value="1"/>
</dbReference>
<keyword evidence="5" id="KW-1185">Reference proteome</keyword>
<dbReference type="HOGENOM" id="CLU_096250_0_0_1"/>
<feature type="compositionally biased region" description="Basic residues" evidence="1">
    <location>
        <begin position="36"/>
        <end position="48"/>
    </location>
</feature>
<protein>
    <recommendedName>
        <fullName evidence="6">Protein LOW PSII ACCUMULATION 2, chloroplastic</fullName>
    </recommendedName>
</protein>
<dbReference type="STRING" id="15368.I1HWP1"/>
<name>I1HWP1_BRADI</name>
<dbReference type="GeneID" id="100826673"/>
<evidence type="ECO:0000313" key="4">
    <source>
        <dbReference type="EnsemblPlants" id="KQJ93048"/>
    </source>
</evidence>
<evidence type="ECO:0000313" key="5">
    <source>
        <dbReference type="Proteomes" id="UP000008810"/>
    </source>
</evidence>
<evidence type="ECO:0000256" key="2">
    <source>
        <dbReference type="SAM" id="Phobius"/>
    </source>
</evidence>
<dbReference type="eggNOG" id="KOG2090">
    <property type="taxonomic scope" value="Eukaryota"/>
</dbReference>
<evidence type="ECO:0008006" key="6">
    <source>
        <dbReference type="Google" id="ProtNLM"/>
    </source>
</evidence>
<dbReference type="EMBL" id="CM000882">
    <property type="protein sequence ID" value="KQJ93048.1"/>
    <property type="molecule type" value="Genomic_DNA"/>
</dbReference>
<organism evidence="3">
    <name type="scientific">Brachypodium distachyon</name>
    <name type="common">Purple false brome</name>
    <name type="synonym">Trachynia distachya</name>
    <dbReference type="NCBI Taxonomy" id="15368"/>
    <lineage>
        <taxon>Eukaryota</taxon>
        <taxon>Viridiplantae</taxon>
        <taxon>Streptophyta</taxon>
        <taxon>Embryophyta</taxon>
        <taxon>Tracheophyta</taxon>
        <taxon>Spermatophyta</taxon>
        <taxon>Magnoliopsida</taxon>
        <taxon>Liliopsida</taxon>
        <taxon>Poales</taxon>
        <taxon>Poaceae</taxon>
        <taxon>BOP clade</taxon>
        <taxon>Pooideae</taxon>
        <taxon>Stipodae</taxon>
        <taxon>Brachypodieae</taxon>
        <taxon>Brachypodium</taxon>
    </lineage>
</organism>
<feature type="region of interest" description="Disordered" evidence="1">
    <location>
        <begin position="23"/>
        <end position="94"/>
    </location>
</feature>
<accession>I1HWP1</accession>
<feature type="transmembrane region" description="Helical" evidence="2">
    <location>
        <begin position="103"/>
        <end position="125"/>
    </location>
</feature>
<feature type="compositionally biased region" description="Basic and acidic residues" evidence="1">
    <location>
        <begin position="82"/>
        <end position="94"/>
    </location>
</feature>
<dbReference type="OMA" id="LESKWFI"/>
<dbReference type="InterPro" id="IPR038789">
    <property type="entry name" value="LPA2-like"/>
</dbReference>
<sequence length="169" mass="17839">MATAISSSLSAASLLRPVPSRHRPLLRALAASGSGGKKKKPGKSKGKAKTLEPPPDVVRRAPAGSASVFEQQRTEPGFKPGGDGERPSAEEARQRQATESAFVIAWLGLGGVILFQGLALAASGFLPAEWDSFLVKFLYPSFTPTVLLFIGGTTGYGVFKYFEGEKSKS</sequence>
<reference evidence="4" key="3">
    <citation type="submission" date="2018-08" db="UniProtKB">
        <authorList>
            <consortium name="EnsemblPlants"/>
        </authorList>
    </citation>
    <scope>IDENTIFICATION</scope>
    <source>
        <strain evidence="4">cv. Bd21</strain>
    </source>
</reference>
<keyword evidence="2" id="KW-1133">Transmembrane helix</keyword>
<dbReference type="OrthoDB" id="568307at2759"/>
<keyword evidence="2" id="KW-0812">Transmembrane</keyword>
<dbReference type="AlphaFoldDB" id="I1HWP1"/>
<dbReference type="KEGG" id="bdi:100826673"/>
<dbReference type="EnsemblPlants" id="KQJ93048">
    <property type="protein sequence ID" value="KQJ93048"/>
    <property type="gene ID" value="BRADI_3g02420v3"/>
</dbReference>
<evidence type="ECO:0000313" key="3">
    <source>
        <dbReference type="EMBL" id="KQJ93048.1"/>
    </source>
</evidence>
<gene>
    <name evidence="4" type="primary">LOC100826673</name>
    <name evidence="3" type="ORF">BRADI_3g02420v3</name>
</gene>
<evidence type="ECO:0000256" key="1">
    <source>
        <dbReference type="SAM" id="MobiDB-lite"/>
    </source>
</evidence>
<feature type="transmembrane region" description="Helical" evidence="2">
    <location>
        <begin position="137"/>
        <end position="159"/>
    </location>
</feature>
<reference evidence="3 4" key="1">
    <citation type="journal article" date="2010" name="Nature">
        <title>Genome sequencing and analysis of the model grass Brachypodium distachyon.</title>
        <authorList>
            <consortium name="International Brachypodium Initiative"/>
        </authorList>
    </citation>
    <scope>NUCLEOTIDE SEQUENCE [LARGE SCALE GENOMIC DNA]</scope>
    <source>
        <strain evidence="3">Bd21</strain>
        <strain evidence="4">cv. Bd21</strain>
    </source>
</reference>
<reference evidence="3" key="2">
    <citation type="submission" date="2017-06" db="EMBL/GenBank/DDBJ databases">
        <title>WGS assembly of Brachypodium distachyon.</title>
        <authorList>
            <consortium name="The International Brachypodium Initiative"/>
            <person name="Lucas S."/>
            <person name="Harmon-Smith M."/>
            <person name="Lail K."/>
            <person name="Tice H."/>
            <person name="Grimwood J."/>
            <person name="Bruce D."/>
            <person name="Barry K."/>
            <person name="Shu S."/>
            <person name="Lindquist E."/>
            <person name="Wang M."/>
            <person name="Pitluck S."/>
            <person name="Vogel J.P."/>
            <person name="Garvin D.F."/>
            <person name="Mockler T.C."/>
            <person name="Schmutz J."/>
            <person name="Rokhsar D."/>
            <person name="Bevan M.W."/>
        </authorList>
    </citation>
    <scope>NUCLEOTIDE SEQUENCE</scope>
    <source>
        <strain evidence="3">Bd21</strain>
    </source>
</reference>
<proteinExistence type="predicted"/>
<dbReference type="Proteomes" id="UP000008810">
    <property type="component" value="Chromosome 3"/>
</dbReference>
<dbReference type="PANTHER" id="PTHR37385">
    <property type="entry name" value="PROTEIN LOW PSII ACCUMULATION 2, CHLOROPLASTIC"/>
    <property type="match status" value="1"/>
</dbReference>